<reference evidence="4" key="2">
    <citation type="submission" date="2015-01" db="EMBL/GenBank/DDBJ databases">
        <title>Evolutionary Origins and Diversification of the Mycorrhizal Mutualists.</title>
        <authorList>
            <consortium name="DOE Joint Genome Institute"/>
            <consortium name="Mycorrhizal Genomics Consortium"/>
            <person name="Kohler A."/>
            <person name="Kuo A."/>
            <person name="Nagy L.G."/>
            <person name="Floudas D."/>
            <person name="Copeland A."/>
            <person name="Barry K.W."/>
            <person name="Cichocki N."/>
            <person name="Veneault-Fourrey C."/>
            <person name="LaButti K."/>
            <person name="Lindquist E.A."/>
            <person name="Lipzen A."/>
            <person name="Lundell T."/>
            <person name="Morin E."/>
            <person name="Murat C."/>
            <person name="Riley R."/>
            <person name="Ohm R."/>
            <person name="Sun H."/>
            <person name="Tunlid A."/>
            <person name="Henrissat B."/>
            <person name="Grigoriev I.V."/>
            <person name="Hibbett D.S."/>
            <person name="Martin F."/>
        </authorList>
    </citation>
    <scope>NUCLEOTIDE SEQUENCE [LARGE SCALE GENOMIC DNA]</scope>
    <source>
        <strain evidence="4">Foug A</strain>
    </source>
</reference>
<sequence length="122" mass="12523">MHLFSTSVSLILAALSTLAANLAFTGGCQYTSLSGSVLYATCQRTDGSNVSTSIDLNQCVANTNGNLFCSQNGNYSATCSGCGLSANAGYLVCTCNDYNQAGQSASIELDQCLTNSDGNLTC</sequence>
<dbReference type="InParanoid" id="A0A0C3EFM4"/>
<protein>
    <recommendedName>
        <fullName evidence="2">Cyanovirin-N domain-containing protein</fullName>
    </recommendedName>
</protein>
<keyword evidence="4" id="KW-1185">Reference proteome</keyword>
<dbReference type="Proteomes" id="UP000053989">
    <property type="component" value="Unassembled WGS sequence"/>
</dbReference>
<dbReference type="InterPro" id="IPR011058">
    <property type="entry name" value="Cyanovirin-N"/>
</dbReference>
<dbReference type="EMBL" id="KN822016">
    <property type="protein sequence ID" value="KIM66726.1"/>
    <property type="molecule type" value="Genomic_DNA"/>
</dbReference>
<evidence type="ECO:0000259" key="2">
    <source>
        <dbReference type="SMART" id="SM01111"/>
    </source>
</evidence>
<evidence type="ECO:0000313" key="3">
    <source>
        <dbReference type="EMBL" id="KIM66726.1"/>
    </source>
</evidence>
<proteinExistence type="predicted"/>
<feature type="chain" id="PRO_5002164072" description="Cyanovirin-N domain-containing protein" evidence="1">
    <location>
        <begin position="20"/>
        <end position="122"/>
    </location>
</feature>
<dbReference type="Gene3D" id="2.30.60.10">
    <property type="entry name" value="Cyanovirin-N"/>
    <property type="match status" value="1"/>
</dbReference>
<gene>
    <name evidence="3" type="ORF">SCLCIDRAFT_295733</name>
</gene>
<feature type="signal peptide" evidence="1">
    <location>
        <begin position="1"/>
        <end position="19"/>
    </location>
</feature>
<dbReference type="OrthoDB" id="2692160at2759"/>
<organism evidence="3 4">
    <name type="scientific">Scleroderma citrinum Foug A</name>
    <dbReference type="NCBI Taxonomy" id="1036808"/>
    <lineage>
        <taxon>Eukaryota</taxon>
        <taxon>Fungi</taxon>
        <taxon>Dikarya</taxon>
        <taxon>Basidiomycota</taxon>
        <taxon>Agaricomycotina</taxon>
        <taxon>Agaricomycetes</taxon>
        <taxon>Agaricomycetidae</taxon>
        <taxon>Boletales</taxon>
        <taxon>Sclerodermatineae</taxon>
        <taxon>Sclerodermataceae</taxon>
        <taxon>Scleroderma</taxon>
    </lineage>
</organism>
<dbReference type="InterPro" id="IPR036673">
    <property type="entry name" value="Cyanovirin-N_sf"/>
</dbReference>
<evidence type="ECO:0000256" key="1">
    <source>
        <dbReference type="SAM" id="SignalP"/>
    </source>
</evidence>
<evidence type="ECO:0000313" key="4">
    <source>
        <dbReference type="Proteomes" id="UP000053989"/>
    </source>
</evidence>
<keyword evidence="1" id="KW-0732">Signal</keyword>
<dbReference type="SMART" id="SM01111">
    <property type="entry name" value="CVNH"/>
    <property type="match status" value="1"/>
</dbReference>
<reference evidence="3 4" key="1">
    <citation type="submission" date="2014-04" db="EMBL/GenBank/DDBJ databases">
        <authorList>
            <consortium name="DOE Joint Genome Institute"/>
            <person name="Kuo A."/>
            <person name="Kohler A."/>
            <person name="Nagy L.G."/>
            <person name="Floudas D."/>
            <person name="Copeland A."/>
            <person name="Barry K.W."/>
            <person name="Cichocki N."/>
            <person name="Veneault-Fourrey C."/>
            <person name="LaButti K."/>
            <person name="Lindquist E.A."/>
            <person name="Lipzen A."/>
            <person name="Lundell T."/>
            <person name="Morin E."/>
            <person name="Murat C."/>
            <person name="Sun H."/>
            <person name="Tunlid A."/>
            <person name="Henrissat B."/>
            <person name="Grigoriev I.V."/>
            <person name="Hibbett D.S."/>
            <person name="Martin F."/>
            <person name="Nordberg H.P."/>
            <person name="Cantor M.N."/>
            <person name="Hua S.X."/>
        </authorList>
    </citation>
    <scope>NUCLEOTIDE SEQUENCE [LARGE SCALE GENOMIC DNA]</scope>
    <source>
        <strain evidence="3 4">Foug A</strain>
    </source>
</reference>
<dbReference type="Pfam" id="PF08881">
    <property type="entry name" value="CVNH"/>
    <property type="match status" value="1"/>
</dbReference>
<accession>A0A0C3EFM4</accession>
<feature type="domain" description="Cyanovirin-N" evidence="2">
    <location>
        <begin position="23"/>
        <end position="122"/>
    </location>
</feature>
<dbReference type="AlphaFoldDB" id="A0A0C3EFM4"/>
<dbReference type="HOGENOM" id="CLU_144945_1_2_1"/>
<dbReference type="STRING" id="1036808.A0A0C3EFM4"/>
<name>A0A0C3EFM4_9AGAM</name>
<dbReference type="SUPFAM" id="SSF51322">
    <property type="entry name" value="Cyanovirin-N"/>
    <property type="match status" value="1"/>
</dbReference>